<reference evidence="13 14" key="1">
    <citation type="submission" date="2016-10" db="EMBL/GenBank/DDBJ databases">
        <title>Complete genome sequences of three Cupriavidus strains isolated from various Malaysian environments.</title>
        <authorList>
            <person name="Abdullah A.A.-A."/>
            <person name="Shafie N.A.H."/>
            <person name="Lau N.S."/>
        </authorList>
    </citation>
    <scope>NUCLEOTIDE SEQUENCE [LARGE SCALE GENOMIC DNA]</scope>
    <source>
        <strain evidence="13 14">USMAA1020</strain>
    </source>
</reference>
<dbReference type="CDD" id="cd00342">
    <property type="entry name" value="gram_neg_porins"/>
    <property type="match status" value="1"/>
</dbReference>
<evidence type="ECO:0000256" key="9">
    <source>
        <dbReference type="ARBA" id="ARBA00023136"/>
    </source>
</evidence>
<feature type="signal peptide" evidence="11">
    <location>
        <begin position="1"/>
        <end position="20"/>
    </location>
</feature>
<dbReference type="Proteomes" id="UP000177515">
    <property type="component" value="Chromosome 2"/>
</dbReference>
<keyword evidence="10" id="KW-0998">Cell outer membrane</keyword>
<dbReference type="Gene3D" id="2.40.160.10">
    <property type="entry name" value="Porin"/>
    <property type="match status" value="1"/>
</dbReference>
<dbReference type="PANTHER" id="PTHR34501">
    <property type="entry name" value="PROTEIN YDDL-RELATED"/>
    <property type="match status" value="1"/>
</dbReference>
<keyword evidence="14" id="KW-1185">Reference proteome</keyword>
<evidence type="ECO:0000313" key="14">
    <source>
        <dbReference type="Proteomes" id="UP000177515"/>
    </source>
</evidence>
<dbReference type="RefSeq" id="WP_071072707.1">
    <property type="nucleotide sequence ID" value="NZ_CP017755.1"/>
</dbReference>
<keyword evidence="8" id="KW-0626">Porin</keyword>
<dbReference type="InterPro" id="IPR050298">
    <property type="entry name" value="Gram-neg_bact_OMP"/>
</dbReference>
<sequence length="370" mass="39668">MKKKLGLLTLLGAASGQAVAQSNVTLYGLVDTNIEYVSNFSAIPPTQQGFPGPSRNRFAMASGGLSGSRWGLRGTEDLGDGMKSLFVLESGFSSDDGRMQQGGRLFGRQAYVGLQRNGIGTVTFGRQYTSIFNALSDFSPTKYGSQYEPLGLQLGLNYRSDNVVKYVGSFGGLTANAYWSFGNGAAGAGEVAGQFRRDTGYGGALSYAEGSFGATAVYDQYNPTLSATTGATGSFRKFAVAASYEAGPAKLMGGYRWGLNKSATDAILLRDDYYWVGINYKAASALTLTLGYYYDDVKNLAGTKVKNPWQLSFIADYAFSKRTDIYLTTAYARHSGLNFDTSAINFANGYYLAAGKNSMTGVAIGLRHRF</sequence>
<evidence type="ECO:0000256" key="6">
    <source>
        <dbReference type="ARBA" id="ARBA00022729"/>
    </source>
</evidence>
<dbReference type="InterPro" id="IPR033900">
    <property type="entry name" value="Gram_neg_porin_domain"/>
</dbReference>
<evidence type="ECO:0000256" key="4">
    <source>
        <dbReference type="ARBA" id="ARBA00022452"/>
    </source>
</evidence>
<comment type="subcellular location">
    <subcellularLocation>
        <location evidence="1">Cell outer membrane</location>
        <topology evidence="1">Multi-pass membrane protein</topology>
    </subcellularLocation>
</comment>
<proteinExistence type="predicted"/>
<feature type="domain" description="Porin" evidence="12">
    <location>
        <begin position="8"/>
        <end position="335"/>
    </location>
</feature>
<evidence type="ECO:0000256" key="8">
    <source>
        <dbReference type="ARBA" id="ARBA00023114"/>
    </source>
</evidence>
<dbReference type="SUPFAM" id="SSF56935">
    <property type="entry name" value="Porins"/>
    <property type="match status" value="1"/>
</dbReference>
<gene>
    <name evidence="13" type="ORF">BKK80_31745</name>
</gene>
<feature type="chain" id="PRO_5045822920" description="Porin domain-containing protein" evidence="11">
    <location>
        <begin position="21"/>
        <end position="370"/>
    </location>
</feature>
<dbReference type="Pfam" id="PF13609">
    <property type="entry name" value="Porin_4"/>
    <property type="match status" value="1"/>
</dbReference>
<evidence type="ECO:0000256" key="2">
    <source>
        <dbReference type="ARBA" id="ARBA00011233"/>
    </source>
</evidence>
<evidence type="ECO:0000256" key="3">
    <source>
        <dbReference type="ARBA" id="ARBA00022448"/>
    </source>
</evidence>
<keyword evidence="4" id="KW-1134">Transmembrane beta strand</keyword>
<evidence type="ECO:0000313" key="13">
    <source>
        <dbReference type="EMBL" id="AOZ10194.1"/>
    </source>
</evidence>
<comment type="subunit">
    <text evidence="2">Homotrimer.</text>
</comment>
<evidence type="ECO:0000256" key="11">
    <source>
        <dbReference type="SAM" id="SignalP"/>
    </source>
</evidence>
<dbReference type="InterPro" id="IPR023614">
    <property type="entry name" value="Porin_dom_sf"/>
</dbReference>
<protein>
    <recommendedName>
        <fullName evidence="12">Porin domain-containing protein</fullName>
    </recommendedName>
</protein>
<organism evidence="13 14">
    <name type="scientific">Cupriavidus malaysiensis</name>
    <dbReference type="NCBI Taxonomy" id="367825"/>
    <lineage>
        <taxon>Bacteria</taxon>
        <taxon>Pseudomonadati</taxon>
        <taxon>Pseudomonadota</taxon>
        <taxon>Betaproteobacteria</taxon>
        <taxon>Burkholderiales</taxon>
        <taxon>Burkholderiaceae</taxon>
        <taxon>Cupriavidus</taxon>
    </lineage>
</organism>
<dbReference type="EMBL" id="CP017755">
    <property type="protein sequence ID" value="AOZ10194.1"/>
    <property type="molecule type" value="Genomic_DNA"/>
</dbReference>
<evidence type="ECO:0000259" key="12">
    <source>
        <dbReference type="Pfam" id="PF13609"/>
    </source>
</evidence>
<keyword evidence="6 11" id="KW-0732">Signal</keyword>
<evidence type="ECO:0000256" key="5">
    <source>
        <dbReference type="ARBA" id="ARBA00022692"/>
    </source>
</evidence>
<keyword evidence="3" id="KW-0813">Transport</keyword>
<keyword evidence="5" id="KW-0812">Transmembrane</keyword>
<name>A0A1D9IDH9_9BURK</name>
<keyword evidence="9" id="KW-0472">Membrane</keyword>
<evidence type="ECO:0000256" key="10">
    <source>
        <dbReference type="ARBA" id="ARBA00023237"/>
    </source>
</evidence>
<keyword evidence="7" id="KW-0406">Ion transport</keyword>
<dbReference type="PANTHER" id="PTHR34501:SF9">
    <property type="entry name" value="MAJOR OUTER MEMBRANE PROTEIN P.IA"/>
    <property type="match status" value="1"/>
</dbReference>
<evidence type="ECO:0000256" key="1">
    <source>
        <dbReference type="ARBA" id="ARBA00004571"/>
    </source>
</evidence>
<accession>A0A1D9IDH9</accession>
<evidence type="ECO:0000256" key="7">
    <source>
        <dbReference type="ARBA" id="ARBA00023065"/>
    </source>
</evidence>